<keyword evidence="2" id="KW-1185">Reference proteome</keyword>
<proteinExistence type="predicted"/>
<reference evidence="1 2" key="1">
    <citation type="submission" date="2019-01" db="EMBL/GenBank/DDBJ databases">
        <authorList>
            <person name="Chen W.-M."/>
        </authorList>
    </citation>
    <scope>NUCLEOTIDE SEQUENCE [LARGE SCALE GENOMIC DNA]</scope>
    <source>
        <strain evidence="1 2">CCP-18</strain>
    </source>
</reference>
<accession>A0A437LM21</accession>
<dbReference type="PROSITE" id="PS00409">
    <property type="entry name" value="PROKAR_NTER_METHYL"/>
    <property type="match status" value="1"/>
</dbReference>
<evidence type="ECO:0000313" key="1">
    <source>
        <dbReference type="EMBL" id="RVT86318.1"/>
    </source>
</evidence>
<dbReference type="OrthoDB" id="9154196at2"/>
<dbReference type="AlphaFoldDB" id="A0A437LM21"/>
<organism evidence="1 2">
    <name type="scientific">Inhella crocodyli</name>
    <dbReference type="NCBI Taxonomy" id="2499851"/>
    <lineage>
        <taxon>Bacteria</taxon>
        <taxon>Pseudomonadati</taxon>
        <taxon>Pseudomonadota</taxon>
        <taxon>Betaproteobacteria</taxon>
        <taxon>Burkholderiales</taxon>
        <taxon>Sphaerotilaceae</taxon>
        <taxon>Inhella</taxon>
    </lineage>
</organism>
<dbReference type="NCBIfam" id="TIGR02532">
    <property type="entry name" value="IV_pilin_GFxxxE"/>
    <property type="match status" value="1"/>
</dbReference>
<dbReference type="InterPro" id="IPR012902">
    <property type="entry name" value="N_methyl_site"/>
</dbReference>
<protein>
    <submittedName>
        <fullName evidence="1">Type II secretion system protein GspH</fullName>
    </submittedName>
</protein>
<dbReference type="Proteomes" id="UP000288587">
    <property type="component" value="Unassembled WGS sequence"/>
</dbReference>
<dbReference type="InterPro" id="IPR045584">
    <property type="entry name" value="Pilin-like"/>
</dbReference>
<sequence>MPRSRGFTLIELMVVLALVAVATASVALAMRSSDRDQLEREAERLGTLLDAARAEARTQSVPARWRLVPDPAGGSRFAFEGLPGRTPWPSQWLGPEAPTVTLEPAAAAVVLGPEPLIPAQTLRLRLNEAEVRLGTDGLGPFSLQREAPAP</sequence>
<name>A0A437LM21_9BURK</name>
<evidence type="ECO:0000313" key="2">
    <source>
        <dbReference type="Proteomes" id="UP000288587"/>
    </source>
</evidence>
<dbReference type="Pfam" id="PF07963">
    <property type="entry name" value="N_methyl"/>
    <property type="match status" value="1"/>
</dbReference>
<gene>
    <name evidence="1" type="primary">gspH</name>
    <name evidence="1" type="ORF">EOD73_09830</name>
</gene>
<dbReference type="RefSeq" id="WP_127682814.1">
    <property type="nucleotide sequence ID" value="NZ_SACM01000002.1"/>
</dbReference>
<dbReference type="EMBL" id="SACM01000002">
    <property type="protein sequence ID" value="RVT86318.1"/>
    <property type="molecule type" value="Genomic_DNA"/>
</dbReference>
<comment type="caution">
    <text evidence="1">The sequence shown here is derived from an EMBL/GenBank/DDBJ whole genome shotgun (WGS) entry which is preliminary data.</text>
</comment>
<dbReference type="SUPFAM" id="SSF54523">
    <property type="entry name" value="Pili subunits"/>
    <property type="match status" value="1"/>
</dbReference>